<dbReference type="PANTHER" id="PTHR10584:SF166">
    <property type="entry name" value="RIBOKINASE"/>
    <property type="match status" value="1"/>
</dbReference>
<organism evidence="4 5">
    <name type="scientific">Thermoleophilum album</name>
    <dbReference type="NCBI Taxonomy" id="29539"/>
    <lineage>
        <taxon>Bacteria</taxon>
        <taxon>Bacillati</taxon>
        <taxon>Actinomycetota</taxon>
        <taxon>Thermoleophilia</taxon>
        <taxon>Thermoleophilales</taxon>
        <taxon>Thermoleophilaceae</taxon>
        <taxon>Thermoleophilum</taxon>
    </lineage>
</organism>
<sequence>MALTVVGSVAFDSVRTPFGERERMLGGSATHFSLAASFFCEVNLVGVVGEDFDERYERQLTERGIDTQDLQRIAGGKTFFWRGHYDFALNTAHTDTTELNVFADFDPQLGERSRNAEIVFLANIQPQLQRRVRAQCRRARLAALDSMNLWIDSEREELLRAISEVDVVFMNDAELRMLTRQPNLVRAARELMARGPRAVVAKLGEYGASLYTPEGFFSLPAYPLESVVDPTGAGDSFAGGFLGYLAGLGEADIDESVLRRAMTYGSVMASFNVERFGCERVLELTRAEIDERFEEFRRMTAIEALPAGERA</sequence>
<dbReference type="AlphaFoldDB" id="A0A1H6FII7"/>
<evidence type="ECO:0000259" key="3">
    <source>
        <dbReference type="Pfam" id="PF00294"/>
    </source>
</evidence>
<evidence type="ECO:0000256" key="2">
    <source>
        <dbReference type="ARBA" id="ARBA00022777"/>
    </source>
</evidence>
<feature type="domain" description="Carbohydrate kinase PfkB" evidence="3">
    <location>
        <begin position="24"/>
        <end position="279"/>
    </location>
</feature>
<dbReference type="PROSITE" id="PS00584">
    <property type="entry name" value="PFKB_KINASES_2"/>
    <property type="match status" value="1"/>
</dbReference>
<evidence type="ECO:0000313" key="5">
    <source>
        <dbReference type="Proteomes" id="UP000222056"/>
    </source>
</evidence>
<dbReference type="InterPro" id="IPR002173">
    <property type="entry name" value="Carboh/pur_kinase_PfkB_CS"/>
</dbReference>
<dbReference type="OrthoDB" id="9808601at2"/>
<dbReference type="InterPro" id="IPR029056">
    <property type="entry name" value="Ribokinase-like"/>
</dbReference>
<dbReference type="STRING" id="29539.SAMN02745716_0500"/>
<evidence type="ECO:0000313" key="4">
    <source>
        <dbReference type="EMBL" id="SEH10651.1"/>
    </source>
</evidence>
<dbReference type="GO" id="GO:0005829">
    <property type="term" value="C:cytosol"/>
    <property type="evidence" value="ECO:0007669"/>
    <property type="project" value="TreeGrafter"/>
</dbReference>
<dbReference type="Gene3D" id="3.40.1190.20">
    <property type="match status" value="1"/>
</dbReference>
<dbReference type="InterPro" id="IPR011611">
    <property type="entry name" value="PfkB_dom"/>
</dbReference>
<dbReference type="SUPFAM" id="SSF53613">
    <property type="entry name" value="Ribokinase-like"/>
    <property type="match status" value="1"/>
</dbReference>
<protein>
    <submittedName>
        <fullName evidence="4">Sugar or nucleoside kinase, ribokinase family</fullName>
    </submittedName>
</protein>
<dbReference type="EMBL" id="FNWJ01000001">
    <property type="protein sequence ID" value="SEH10651.1"/>
    <property type="molecule type" value="Genomic_DNA"/>
</dbReference>
<gene>
    <name evidence="4" type="ORF">SAMN02745716_0500</name>
</gene>
<dbReference type="RefSeq" id="WP_093115913.1">
    <property type="nucleotide sequence ID" value="NZ_FNWJ01000001.1"/>
</dbReference>
<dbReference type="Pfam" id="PF00294">
    <property type="entry name" value="PfkB"/>
    <property type="match status" value="1"/>
</dbReference>
<dbReference type="PANTHER" id="PTHR10584">
    <property type="entry name" value="SUGAR KINASE"/>
    <property type="match status" value="1"/>
</dbReference>
<keyword evidence="5" id="KW-1185">Reference proteome</keyword>
<proteinExistence type="predicted"/>
<keyword evidence="1" id="KW-0808">Transferase</keyword>
<name>A0A1H6FII7_THEAL</name>
<keyword evidence="2 4" id="KW-0418">Kinase</keyword>
<evidence type="ECO:0000256" key="1">
    <source>
        <dbReference type="ARBA" id="ARBA00022679"/>
    </source>
</evidence>
<dbReference type="GO" id="GO:0016301">
    <property type="term" value="F:kinase activity"/>
    <property type="evidence" value="ECO:0007669"/>
    <property type="project" value="UniProtKB-KW"/>
</dbReference>
<dbReference type="Proteomes" id="UP000222056">
    <property type="component" value="Unassembled WGS sequence"/>
</dbReference>
<reference evidence="5" key="1">
    <citation type="submission" date="2016-10" db="EMBL/GenBank/DDBJ databases">
        <authorList>
            <person name="Varghese N."/>
            <person name="Submissions S."/>
        </authorList>
    </citation>
    <scope>NUCLEOTIDE SEQUENCE [LARGE SCALE GENOMIC DNA]</scope>
    <source>
        <strain evidence="5">ATCC 35263</strain>
    </source>
</reference>
<accession>A0A1H6FII7</accession>